<feature type="active site" description="Proton acceptor" evidence="1">
    <location>
        <position position="30"/>
    </location>
</feature>
<organism evidence="3 4">
    <name type="scientific">Neorhizobium lilium</name>
    <dbReference type="NCBI Taxonomy" id="2503024"/>
    <lineage>
        <taxon>Bacteria</taxon>
        <taxon>Pseudomonadati</taxon>
        <taxon>Pseudomonadota</taxon>
        <taxon>Alphaproteobacteria</taxon>
        <taxon>Hyphomicrobiales</taxon>
        <taxon>Rhizobiaceae</taxon>
        <taxon>Rhizobium/Agrobacterium group</taxon>
        <taxon>Neorhizobium</taxon>
    </lineage>
</organism>
<proteinExistence type="predicted"/>
<comment type="caution">
    <text evidence="3">The sequence shown here is derived from an EMBL/GenBank/DDBJ whole genome shotgun (WGS) entry which is preliminary data.</text>
</comment>
<dbReference type="OrthoDB" id="9805588at2"/>
<evidence type="ECO:0000256" key="1">
    <source>
        <dbReference type="PIRSR" id="PIRSR016487-1"/>
    </source>
</evidence>
<dbReference type="CDD" id="cd07891">
    <property type="entry name" value="CYTH-like_CthTTM-like_1"/>
    <property type="match status" value="1"/>
</dbReference>
<evidence type="ECO:0000313" key="3">
    <source>
        <dbReference type="EMBL" id="RWX79152.1"/>
    </source>
</evidence>
<dbReference type="PROSITE" id="PS51707">
    <property type="entry name" value="CYTH"/>
    <property type="match status" value="1"/>
</dbReference>
<dbReference type="PANTHER" id="PTHR40114:SF1">
    <property type="entry name" value="SLR0698 PROTEIN"/>
    <property type="match status" value="1"/>
</dbReference>
<dbReference type="PANTHER" id="PTHR40114">
    <property type="entry name" value="SLR0698 PROTEIN"/>
    <property type="match status" value="1"/>
</dbReference>
<dbReference type="InterPro" id="IPR033469">
    <property type="entry name" value="CYTH-like_dom_sf"/>
</dbReference>
<dbReference type="Proteomes" id="UP000287687">
    <property type="component" value="Unassembled WGS sequence"/>
</dbReference>
<dbReference type="InterPro" id="IPR023577">
    <property type="entry name" value="CYTH_domain"/>
</dbReference>
<dbReference type="RefSeq" id="WP_128443127.1">
    <property type="nucleotide sequence ID" value="NZ_SBIP01000002.1"/>
</dbReference>
<sequence>MAKEIERKFLVKSDGWRSEIASSSVFLQAYIAGGEDRSIRVRIFDGKSARLTIKIGRKLLSRDEYEYDIPLGDAQDMARAAIGVVLEKTRHKIEHEGYIWEVDVYGGAYQGLVVAEVEMEHEDAMPALPDWIGREVTGDRRYSNLVMATEDLNGELVHGLSTTAG</sequence>
<dbReference type="EMBL" id="SBIP01000002">
    <property type="protein sequence ID" value="RWX79152.1"/>
    <property type="molecule type" value="Genomic_DNA"/>
</dbReference>
<dbReference type="Pfam" id="PF01928">
    <property type="entry name" value="CYTH"/>
    <property type="match status" value="1"/>
</dbReference>
<reference evidence="3 4" key="1">
    <citation type="submission" date="2019-01" db="EMBL/GenBank/DDBJ databases">
        <title>The draft genome of Rhizobium sp. 24NR.</title>
        <authorList>
            <person name="Liu L."/>
            <person name="Liang L."/>
            <person name="Shi S."/>
            <person name="Xu L."/>
            <person name="Wang X."/>
            <person name="Li L."/>
            <person name="Zhang X."/>
        </authorList>
    </citation>
    <scope>NUCLEOTIDE SEQUENCE [LARGE SCALE GENOMIC DNA]</scope>
    <source>
        <strain evidence="3 4">24NR</strain>
    </source>
</reference>
<dbReference type="SMART" id="SM01118">
    <property type="entry name" value="CYTH"/>
    <property type="match status" value="1"/>
</dbReference>
<dbReference type="SUPFAM" id="SSF55154">
    <property type="entry name" value="CYTH-like phosphatases"/>
    <property type="match status" value="1"/>
</dbReference>
<dbReference type="AlphaFoldDB" id="A0A3S3T0J7"/>
<evidence type="ECO:0000259" key="2">
    <source>
        <dbReference type="PROSITE" id="PS51707"/>
    </source>
</evidence>
<feature type="domain" description="CYTH" evidence="2">
    <location>
        <begin position="2"/>
        <end position="148"/>
    </location>
</feature>
<dbReference type="Gene3D" id="2.40.320.10">
    <property type="entry name" value="Hypothetical Protein Pfu-838710-001"/>
    <property type="match status" value="1"/>
</dbReference>
<dbReference type="PIRSF" id="PIRSF016487">
    <property type="entry name" value="CYTH_UCP016487"/>
    <property type="match status" value="1"/>
</dbReference>
<name>A0A3S3T0J7_9HYPH</name>
<evidence type="ECO:0000313" key="4">
    <source>
        <dbReference type="Proteomes" id="UP000287687"/>
    </source>
</evidence>
<protein>
    <submittedName>
        <fullName evidence="3">CYTH domain-containing protein</fullName>
    </submittedName>
</protein>
<accession>A0A3S3T0J7</accession>
<dbReference type="InterPro" id="IPR012042">
    <property type="entry name" value="NeuTTM/CthTTM-like"/>
</dbReference>
<gene>
    <name evidence="3" type="ORF">EPK99_11340</name>
</gene>
<keyword evidence="4" id="KW-1185">Reference proteome</keyword>